<dbReference type="Pfam" id="PF10566">
    <property type="entry name" value="Glyco_hydro_97"/>
    <property type="match status" value="1"/>
</dbReference>
<proteinExistence type="predicted"/>
<dbReference type="PANTHER" id="PTHR35803">
    <property type="entry name" value="GLUCAN 1,4-ALPHA-GLUCOSIDASE SUSB-RELATED"/>
    <property type="match status" value="1"/>
</dbReference>
<feature type="domain" description="Glycosyl-hydrolase 97 N-terminal" evidence="3">
    <location>
        <begin position="51"/>
        <end position="295"/>
    </location>
</feature>
<dbReference type="InterPro" id="IPR029486">
    <property type="entry name" value="GH97_N"/>
</dbReference>
<keyword evidence="1" id="KW-0732">Signal</keyword>
<evidence type="ECO:0000313" key="6">
    <source>
        <dbReference type="Proteomes" id="UP000183413"/>
    </source>
</evidence>
<evidence type="ECO:0000313" key="5">
    <source>
        <dbReference type="EMBL" id="SFP93134.1"/>
    </source>
</evidence>
<feature type="signal peptide" evidence="1">
    <location>
        <begin position="1"/>
        <end position="40"/>
    </location>
</feature>
<name>A0A1I5UD48_9ACTN</name>
<dbReference type="AlphaFoldDB" id="A0A1I5UD48"/>
<dbReference type="GO" id="GO:0030246">
    <property type="term" value="F:carbohydrate binding"/>
    <property type="evidence" value="ECO:0007669"/>
    <property type="project" value="InterPro"/>
</dbReference>
<dbReference type="InterPro" id="IPR029483">
    <property type="entry name" value="GH97_C"/>
</dbReference>
<dbReference type="eggNOG" id="COG0296">
    <property type="taxonomic scope" value="Bacteria"/>
</dbReference>
<organism evidence="5 6">
    <name type="scientific">Actinomadura madurae</name>
    <dbReference type="NCBI Taxonomy" id="1993"/>
    <lineage>
        <taxon>Bacteria</taxon>
        <taxon>Bacillati</taxon>
        <taxon>Actinomycetota</taxon>
        <taxon>Actinomycetes</taxon>
        <taxon>Streptosporangiales</taxon>
        <taxon>Thermomonosporaceae</taxon>
        <taxon>Actinomadura</taxon>
    </lineage>
</organism>
<feature type="chain" id="PRO_5010289640" evidence="1">
    <location>
        <begin position="41"/>
        <end position="689"/>
    </location>
</feature>
<evidence type="ECO:0000259" key="3">
    <source>
        <dbReference type="Pfam" id="PF14508"/>
    </source>
</evidence>
<protein>
    <submittedName>
        <fullName evidence="5">Alpha-glucosidase</fullName>
    </submittedName>
</protein>
<feature type="domain" description="Glycosyl-hydrolase 97 catalytic" evidence="2">
    <location>
        <begin position="315"/>
        <end position="486"/>
    </location>
</feature>
<gene>
    <name evidence="5" type="ORF">SAMN04489713_119145</name>
</gene>
<dbReference type="Pfam" id="PF14509">
    <property type="entry name" value="GH97_C"/>
    <property type="match status" value="1"/>
</dbReference>
<evidence type="ECO:0000259" key="2">
    <source>
        <dbReference type="Pfam" id="PF10566"/>
    </source>
</evidence>
<dbReference type="EMBL" id="FOVH01000019">
    <property type="protein sequence ID" value="SFP93134.1"/>
    <property type="molecule type" value="Genomic_DNA"/>
</dbReference>
<evidence type="ECO:0000256" key="1">
    <source>
        <dbReference type="SAM" id="SignalP"/>
    </source>
</evidence>
<dbReference type="InterPro" id="IPR014718">
    <property type="entry name" value="GH-type_carb-bd"/>
</dbReference>
<sequence>MVKAGSMWITMVIPGSARRALRAAAAVVSLALLSGATATAAGTPVPMEPAVTSPDGALSLTVSADGGLLRYSVERAGAVLVRPSALGLRLTDGSTLGGNVRITSIRRTSGDRTWRPLWGGDAAVRDRYRELTVRLRQADGRVFNVIARAYDDGVAFRYEVPAQAGLRSLEIVDEATEFALAGDPAAWWTPRDFDSDEKTWRSSAYSAMGPGNTPVTFRYGAGPYLSIHEADLNDYAAMTVVPESGRLRAALVPTPGRTAAVVTRTGRATPWRALTVTPDAGGLIESHLLENLNPPCAICGADTSWIRPTKYVGIWWLIQHRKATWKTGRWHGATTARARQYIDFAAAHGIGGLLAEGWNRGWEGSWADQDFTAATPDFDLPGVVAYGKSKGVEFIAHNETGSGVDNYERQLDAAFALYERLGIHYLKTGYVGKIPGHHHYDQRMVNHFRLVLETAARHRINVICHECVHGTGETRTYPNALAREAVRGQEWDAFSGGNSPEHTLILPFTRMLSGPMDYTPGIVDVRWDPRKAGRRVHTTLAKQLAYYVTYSSGAQMAADLPEHYARSPGLAFIEDVPATWDETKVLSAEVGDHLVTARRSGADWYVGAMTGDRARTLRYPLSFLGKGTWVAEAYTDARGTDYATAPEKLDVTRSLVTRDGTFTAVLARSGGQAVRFRPATPADLRSPGG</sequence>
<dbReference type="STRING" id="1993.SAMN04489713_119145"/>
<accession>A0A1I5UD48</accession>
<dbReference type="Pfam" id="PF14508">
    <property type="entry name" value="GH97_N"/>
    <property type="match status" value="1"/>
</dbReference>
<evidence type="ECO:0000259" key="4">
    <source>
        <dbReference type="Pfam" id="PF14509"/>
    </source>
</evidence>
<dbReference type="InterPro" id="IPR052720">
    <property type="entry name" value="Glycosyl_hydrolase_97"/>
</dbReference>
<feature type="domain" description="Glycosyl-hydrolase 97 C-terminal oligomerisation" evidence="4">
    <location>
        <begin position="579"/>
        <end position="676"/>
    </location>
</feature>
<reference evidence="5 6" key="1">
    <citation type="submission" date="2016-10" db="EMBL/GenBank/DDBJ databases">
        <authorList>
            <person name="de Groot N.N."/>
        </authorList>
    </citation>
    <scope>NUCLEOTIDE SEQUENCE [LARGE SCALE GENOMIC DNA]</scope>
    <source>
        <strain evidence="5 6">DSM 43067</strain>
    </source>
</reference>
<dbReference type="Proteomes" id="UP000183413">
    <property type="component" value="Unassembled WGS sequence"/>
</dbReference>
<keyword evidence="6" id="KW-1185">Reference proteome</keyword>
<dbReference type="Gene3D" id="3.20.20.70">
    <property type="entry name" value="Aldolase class I"/>
    <property type="match status" value="1"/>
</dbReference>
<dbReference type="InParanoid" id="A0A1I5UD48"/>
<dbReference type="Gene3D" id="2.70.98.10">
    <property type="match status" value="1"/>
</dbReference>
<dbReference type="InterPro" id="IPR013785">
    <property type="entry name" value="Aldolase_TIM"/>
</dbReference>
<dbReference type="InterPro" id="IPR019563">
    <property type="entry name" value="GH97_catalytic"/>
</dbReference>
<dbReference type="OrthoDB" id="9813184at2"/>
<dbReference type="PANTHER" id="PTHR35803:SF1">
    <property type="entry name" value="GLUCAN 1,4-ALPHA-GLUCOSIDASE SUSB"/>
    <property type="match status" value="1"/>
</dbReference>